<evidence type="ECO:0000256" key="1">
    <source>
        <dbReference type="SAM" id="Phobius"/>
    </source>
</evidence>
<evidence type="ECO:0000313" key="2">
    <source>
        <dbReference type="EMBL" id="MBC3889372.1"/>
    </source>
</evidence>
<protein>
    <submittedName>
        <fullName evidence="2">Uncharacterized protein</fullName>
    </submittedName>
</protein>
<organism evidence="2 3">
    <name type="scientific">Acetobacterium paludosum</name>
    <dbReference type="NCBI Taxonomy" id="52693"/>
    <lineage>
        <taxon>Bacteria</taxon>
        <taxon>Bacillati</taxon>
        <taxon>Bacillota</taxon>
        <taxon>Clostridia</taxon>
        <taxon>Eubacteriales</taxon>
        <taxon>Eubacteriaceae</taxon>
        <taxon>Acetobacterium</taxon>
    </lineage>
</organism>
<dbReference type="EMBL" id="WJBD01000018">
    <property type="protein sequence ID" value="MBC3889372.1"/>
    <property type="molecule type" value="Genomic_DNA"/>
</dbReference>
<dbReference type="OrthoDB" id="916275at2"/>
<name>A0A923KTF7_9FIRM</name>
<reference evidence="2" key="1">
    <citation type="submission" date="2019-10" db="EMBL/GenBank/DDBJ databases">
        <authorList>
            <person name="Ross D.E."/>
            <person name="Gulliver D."/>
        </authorList>
    </citation>
    <scope>NUCLEOTIDE SEQUENCE</scope>
    <source>
        <strain evidence="2">DER-2019</strain>
    </source>
</reference>
<sequence>MKRRKNRKIVEIMVFILVIIVGAPFGVWFVQPSKTLDVVIIDKTVPDTTYREHKGLMWILNNLKVNNGELNKPFKYEEDYYGFFPLNNEQYTIKEIPDNLGKPDLIYLTDTYGVYKEDFYNKSDQGNRSGIIYGGTQEKEVTSIKNALDHNVIIGEFNILASPTESQARADLENIFGIKWNNWMGRYFSDLSKENLEIPAWMKENYAMQYGIKWDFTGAGIVLVGADDTIIVLRNNVELGKDLNSINFSENVKNEFPIRNNTNYYYWFEIASADKDTEVLANYKLDVTEAGQKILDEYEIPTVFPAIVRKTGPYTSYYFAGDFADSKSTPSIYNMPGIPFLNRITTFDEDSNQNYFYWNVYYPLIEKIISSIN</sequence>
<comment type="caution">
    <text evidence="2">The sequence shown here is derived from an EMBL/GenBank/DDBJ whole genome shotgun (WGS) entry which is preliminary data.</text>
</comment>
<dbReference type="Proteomes" id="UP000616595">
    <property type="component" value="Unassembled WGS sequence"/>
</dbReference>
<keyword evidence="1" id="KW-0812">Transmembrane</keyword>
<proteinExistence type="predicted"/>
<keyword evidence="3" id="KW-1185">Reference proteome</keyword>
<feature type="transmembrane region" description="Helical" evidence="1">
    <location>
        <begin position="12"/>
        <end position="30"/>
    </location>
</feature>
<dbReference type="RefSeq" id="WP_148567028.1">
    <property type="nucleotide sequence ID" value="NZ_RXYA01000007.1"/>
</dbReference>
<dbReference type="AlphaFoldDB" id="A0A923KTF7"/>
<accession>A0A923KTF7</accession>
<keyword evidence="1" id="KW-1133">Transmembrane helix</keyword>
<reference evidence="2" key="2">
    <citation type="submission" date="2020-10" db="EMBL/GenBank/DDBJ databases">
        <title>Comparative genomics of the Acetobacterium genus.</title>
        <authorList>
            <person name="Marshall C."/>
            <person name="May H."/>
            <person name="Norman S."/>
        </authorList>
    </citation>
    <scope>NUCLEOTIDE SEQUENCE</scope>
    <source>
        <strain evidence="2">DER-2019</strain>
    </source>
</reference>
<keyword evidence="1" id="KW-0472">Membrane</keyword>
<gene>
    <name evidence="2" type="ORF">GH810_13740</name>
</gene>
<evidence type="ECO:0000313" key="3">
    <source>
        <dbReference type="Proteomes" id="UP000616595"/>
    </source>
</evidence>